<comment type="caution">
    <text evidence="1">The sequence shown here is derived from an EMBL/GenBank/DDBJ whole genome shotgun (WGS) entry which is preliminary data.</text>
</comment>
<dbReference type="Proteomes" id="UP000265566">
    <property type="component" value="Chromosome 3"/>
</dbReference>
<accession>A0A396IM48</accession>
<evidence type="ECO:0000313" key="1">
    <source>
        <dbReference type="EMBL" id="RHN65713.1"/>
    </source>
</evidence>
<reference evidence="1" key="1">
    <citation type="journal article" date="2018" name="Nat. Plants">
        <title>Whole-genome landscape of Medicago truncatula symbiotic genes.</title>
        <authorList>
            <person name="Pecrix Y."/>
            <person name="Gamas P."/>
            <person name="Carrere S."/>
        </authorList>
    </citation>
    <scope>NUCLEOTIDE SEQUENCE</scope>
    <source>
        <tissue evidence="1">Leaves</tissue>
    </source>
</reference>
<protein>
    <submittedName>
        <fullName evidence="1">Uncharacterized protein</fullName>
    </submittedName>
</protein>
<sequence length="62" mass="7122">MVVVASSLKACKLEELHKLEDCKLEDCLKSCILEHCKLDLEKMVVQNLYKVVTHYLEACKLV</sequence>
<proteinExistence type="predicted"/>
<name>A0A396IM48_MEDTR</name>
<dbReference type="Gramene" id="rna13586">
    <property type="protein sequence ID" value="RHN65713.1"/>
    <property type="gene ID" value="gene13586"/>
</dbReference>
<organism evidence="1">
    <name type="scientific">Medicago truncatula</name>
    <name type="common">Barrel medic</name>
    <name type="synonym">Medicago tribuloides</name>
    <dbReference type="NCBI Taxonomy" id="3880"/>
    <lineage>
        <taxon>Eukaryota</taxon>
        <taxon>Viridiplantae</taxon>
        <taxon>Streptophyta</taxon>
        <taxon>Embryophyta</taxon>
        <taxon>Tracheophyta</taxon>
        <taxon>Spermatophyta</taxon>
        <taxon>Magnoliopsida</taxon>
        <taxon>eudicotyledons</taxon>
        <taxon>Gunneridae</taxon>
        <taxon>Pentapetalae</taxon>
        <taxon>rosids</taxon>
        <taxon>fabids</taxon>
        <taxon>Fabales</taxon>
        <taxon>Fabaceae</taxon>
        <taxon>Papilionoideae</taxon>
        <taxon>50 kb inversion clade</taxon>
        <taxon>NPAAA clade</taxon>
        <taxon>Hologalegina</taxon>
        <taxon>IRL clade</taxon>
        <taxon>Trifolieae</taxon>
        <taxon>Medicago</taxon>
    </lineage>
</organism>
<dbReference type="EMBL" id="PSQE01000003">
    <property type="protein sequence ID" value="RHN65713.1"/>
    <property type="molecule type" value="Genomic_DNA"/>
</dbReference>
<gene>
    <name evidence="1" type="ORF">MtrunA17_Chr3g0082931</name>
</gene>
<dbReference type="AlphaFoldDB" id="A0A396IM48"/>